<accession>A0A7I8DE71</accession>
<feature type="repeat" description="TPR" evidence="6">
    <location>
        <begin position="191"/>
        <end position="224"/>
    </location>
</feature>
<feature type="domain" description="HTH cro/C1-type" evidence="7">
    <location>
        <begin position="9"/>
        <end position="62"/>
    </location>
</feature>
<dbReference type="InterPro" id="IPR019734">
    <property type="entry name" value="TPR_rpt"/>
</dbReference>
<dbReference type="SMART" id="SM00530">
    <property type="entry name" value="HTH_XRE"/>
    <property type="match status" value="1"/>
</dbReference>
<dbReference type="Pfam" id="PF13181">
    <property type="entry name" value="TPR_8"/>
    <property type="match status" value="2"/>
</dbReference>
<proteinExistence type="inferred from homology"/>
<dbReference type="PROSITE" id="PS50005">
    <property type="entry name" value="TPR"/>
    <property type="match status" value="2"/>
</dbReference>
<dbReference type="PANTHER" id="PTHR46630">
    <property type="entry name" value="TETRATRICOPEPTIDE REPEAT PROTEIN 29"/>
    <property type="match status" value="1"/>
</dbReference>
<evidence type="ECO:0000256" key="3">
    <source>
        <dbReference type="ARBA" id="ARBA00022737"/>
    </source>
</evidence>
<keyword evidence="9" id="KW-1185">Reference proteome</keyword>
<keyword evidence="2" id="KW-0963">Cytoplasm</keyword>
<dbReference type="AlphaFoldDB" id="A0A7I8DE71"/>
<dbReference type="Proteomes" id="UP000593802">
    <property type="component" value="Chromosome"/>
</dbReference>
<feature type="repeat" description="TPR" evidence="6">
    <location>
        <begin position="311"/>
        <end position="344"/>
    </location>
</feature>
<dbReference type="Pfam" id="PF01381">
    <property type="entry name" value="HTH_3"/>
    <property type="match status" value="1"/>
</dbReference>
<dbReference type="InterPro" id="IPR001387">
    <property type="entry name" value="Cro/C1-type_HTH"/>
</dbReference>
<comment type="subcellular location">
    <subcellularLocation>
        <location evidence="1">Cytoplasm</location>
    </subcellularLocation>
</comment>
<sequence length="430" mass="49267">MKLSLGQKIRELRLRKGLTQSELSDGLVTPSMISQIESDKANPSHQLLLQIAEKLETPVEYFITDVETQLEKLNDYRIAQTLMYKGDFKEAIATFEKMQDAPSAQISMGQVMFDLAYCYMHIGRTQRAEEIFEKTLDTAISEKDNLQKIRVMNQLGKLAAQQENYPIAIHYWKKGYDLAKKEMPTDPFLLSEIARQLGTVHSKLAEWDQAKEYFAEASKLLQERHNIPQIANVYSDLATAYRVRGSFEQSTQFAQFAASLYQAAQLLETIIDTETRYGVALGETGDTDQAVAKLERSMSLNENYEFPHQSGEIHTALANVLFQNGEFDKAILHCQRALQLNDKEDLENAKIYCILATIDLEREKYDSALEWIRKSADIIEREGTAADKVKVYAVYGDIYKKQGMFRDAMECLEKMNRAMLENLRDRKVMI</sequence>
<dbReference type="PROSITE" id="PS50943">
    <property type="entry name" value="HTH_CROC1"/>
    <property type="match status" value="1"/>
</dbReference>
<evidence type="ECO:0000256" key="5">
    <source>
        <dbReference type="ARBA" id="ARBA00038253"/>
    </source>
</evidence>
<evidence type="ECO:0000256" key="4">
    <source>
        <dbReference type="ARBA" id="ARBA00022803"/>
    </source>
</evidence>
<reference evidence="8 9" key="1">
    <citation type="submission" date="2020-08" db="EMBL/GenBank/DDBJ databases">
        <title>Complete Genome Sequence of Effusibacillus dendaii Strain skT53, Isolated from Farmland soil.</title>
        <authorList>
            <person name="Konishi T."/>
            <person name="Kawasaki H."/>
        </authorList>
    </citation>
    <scope>NUCLEOTIDE SEQUENCE [LARGE SCALE GENOMIC DNA]</scope>
    <source>
        <strain evidence="9">skT53</strain>
    </source>
</reference>
<evidence type="ECO:0000259" key="7">
    <source>
        <dbReference type="PROSITE" id="PS50943"/>
    </source>
</evidence>
<dbReference type="InterPro" id="IPR051476">
    <property type="entry name" value="Bac_ResReg_Asp_Phosphatase"/>
</dbReference>
<gene>
    <name evidence="8" type="ORF">skT53_21210</name>
</gene>
<evidence type="ECO:0000313" key="8">
    <source>
        <dbReference type="EMBL" id="BCJ87136.1"/>
    </source>
</evidence>
<evidence type="ECO:0000256" key="1">
    <source>
        <dbReference type="ARBA" id="ARBA00004496"/>
    </source>
</evidence>
<keyword evidence="4 6" id="KW-0802">TPR repeat</keyword>
<protein>
    <recommendedName>
        <fullName evidence="7">HTH cro/C1-type domain-containing protein</fullName>
    </recommendedName>
</protein>
<organism evidence="8 9">
    <name type="scientific">Effusibacillus dendaii</name>
    <dbReference type="NCBI Taxonomy" id="2743772"/>
    <lineage>
        <taxon>Bacteria</taxon>
        <taxon>Bacillati</taxon>
        <taxon>Bacillota</taxon>
        <taxon>Bacilli</taxon>
        <taxon>Bacillales</taxon>
        <taxon>Alicyclobacillaceae</taxon>
        <taxon>Effusibacillus</taxon>
    </lineage>
</organism>
<dbReference type="Gene3D" id="1.25.40.10">
    <property type="entry name" value="Tetratricopeptide repeat domain"/>
    <property type="match status" value="3"/>
</dbReference>
<comment type="similarity">
    <text evidence="5">Belongs to the Rap family.</text>
</comment>
<dbReference type="EMBL" id="AP023366">
    <property type="protein sequence ID" value="BCJ87136.1"/>
    <property type="molecule type" value="Genomic_DNA"/>
</dbReference>
<dbReference type="InterPro" id="IPR011990">
    <property type="entry name" value="TPR-like_helical_dom_sf"/>
</dbReference>
<dbReference type="GO" id="GO:0005737">
    <property type="term" value="C:cytoplasm"/>
    <property type="evidence" value="ECO:0007669"/>
    <property type="project" value="UniProtKB-SubCell"/>
</dbReference>
<dbReference type="GO" id="GO:0003677">
    <property type="term" value="F:DNA binding"/>
    <property type="evidence" value="ECO:0007669"/>
    <property type="project" value="InterPro"/>
</dbReference>
<dbReference type="CDD" id="cd00093">
    <property type="entry name" value="HTH_XRE"/>
    <property type="match status" value="1"/>
</dbReference>
<dbReference type="RefSeq" id="WP_200756825.1">
    <property type="nucleotide sequence ID" value="NZ_AP023366.1"/>
</dbReference>
<keyword evidence="3" id="KW-0677">Repeat</keyword>
<dbReference type="Gene3D" id="1.10.260.40">
    <property type="entry name" value="lambda repressor-like DNA-binding domains"/>
    <property type="match status" value="1"/>
</dbReference>
<dbReference type="KEGG" id="eff:skT53_21210"/>
<dbReference type="InterPro" id="IPR010982">
    <property type="entry name" value="Lambda_DNA-bd_dom_sf"/>
</dbReference>
<dbReference type="Pfam" id="PF00515">
    <property type="entry name" value="TPR_1"/>
    <property type="match status" value="1"/>
</dbReference>
<dbReference type="SUPFAM" id="SSF47413">
    <property type="entry name" value="lambda repressor-like DNA-binding domains"/>
    <property type="match status" value="1"/>
</dbReference>
<name>A0A7I8DE71_9BACL</name>
<evidence type="ECO:0000256" key="2">
    <source>
        <dbReference type="ARBA" id="ARBA00022490"/>
    </source>
</evidence>
<evidence type="ECO:0000313" key="9">
    <source>
        <dbReference type="Proteomes" id="UP000593802"/>
    </source>
</evidence>
<dbReference type="SMART" id="SM00028">
    <property type="entry name" value="TPR"/>
    <property type="match status" value="7"/>
</dbReference>
<dbReference type="SUPFAM" id="SSF48452">
    <property type="entry name" value="TPR-like"/>
    <property type="match status" value="3"/>
</dbReference>
<dbReference type="PANTHER" id="PTHR46630:SF1">
    <property type="entry name" value="TETRATRICOPEPTIDE REPEAT PROTEIN 29"/>
    <property type="match status" value="1"/>
</dbReference>
<dbReference type="Pfam" id="PF13424">
    <property type="entry name" value="TPR_12"/>
    <property type="match status" value="1"/>
</dbReference>
<evidence type="ECO:0000256" key="6">
    <source>
        <dbReference type="PROSITE-ProRule" id="PRU00339"/>
    </source>
</evidence>